<dbReference type="PANTHER" id="PTHR14464:SF4">
    <property type="entry name" value="EXONUCLEASE V"/>
    <property type="match status" value="1"/>
</dbReference>
<dbReference type="Pfam" id="PF09810">
    <property type="entry name" value="Exo5"/>
    <property type="match status" value="1"/>
</dbReference>
<dbReference type="GO" id="GO:0036297">
    <property type="term" value="P:interstrand cross-link repair"/>
    <property type="evidence" value="ECO:0007669"/>
    <property type="project" value="TreeGrafter"/>
</dbReference>
<gene>
    <name evidence="3" type="ORF">RCL2_000947800</name>
    <name evidence="2" type="ORF">RclHR1_33800001</name>
</gene>
<dbReference type="InterPro" id="IPR019190">
    <property type="entry name" value="EXOV"/>
</dbReference>
<dbReference type="Proteomes" id="UP000247702">
    <property type="component" value="Unassembled WGS sequence"/>
</dbReference>
<organism evidence="2 4">
    <name type="scientific">Rhizophagus clarus</name>
    <dbReference type="NCBI Taxonomy" id="94130"/>
    <lineage>
        <taxon>Eukaryota</taxon>
        <taxon>Fungi</taxon>
        <taxon>Fungi incertae sedis</taxon>
        <taxon>Mucoromycota</taxon>
        <taxon>Glomeromycotina</taxon>
        <taxon>Glomeromycetes</taxon>
        <taxon>Glomerales</taxon>
        <taxon>Glomeraceae</taxon>
        <taxon>Rhizophagus</taxon>
    </lineage>
</organism>
<evidence type="ECO:0000313" key="3">
    <source>
        <dbReference type="EMBL" id="GES82262.1"/>
    </source>
</evidence>
<reference evidence="2 4" key="1">
    <citation type="submission" date="2017-11" db="EMBL/GenBank/DDBJ databases">
        <title>The genome of Rhizophagus clarus HR1 reveals common genetic basis of auxotrophy among arbuscular mycorrhizal fungi.</title>
        <authorList>
            <person name="Kobayashi Y."/>
        </authorList>
    </citation>
    <scope>NUCLEOTIDE SEQUENCE [LARGE SCALE GENOMIC DNA]</scope>
    <source>
        <strain evidence="2 4">HR1</strain>
    </source>
</reference>
<dbReference type="OrthoDB" id="354769at2759"/>
<dbReference type="AlphaFoldDB" id="A0A2Z6R9I8"/>
<keyword evidence="4" id="KW-1185">Reference proteome</keyword>
<evidence type="ECO:0000313" key="2">
    <source>
        <dbReference type="EMBL" id="GBB98975.1"/>
    </source>
</evidence>
<protein>
    <submittedName>
        <fullName evidence="3">Exonuclease V</fullName>
    </submittedName>
</protein>
<dbReference type="GO" id="GO:0005634">
    <property type="term" value="C:nucleus"/>
    <property type="evidence" value="ECO:0007669"/>
    <property type="project" value="TreeGrafter"/>
</dbReference>
<dbReference type="Proteomes" id="UP000615446">
    <property type="component" value="Unassembled WGS sequence"/>
</dbReference>
<comment type="similarity">
    <text evidence="1">Belongs to the EXO5 family.</text>
</comment>
<proteinExistence type="inferred from homology"/>
<evidence type="ECO:0000313" key="4">
    <source>
        <dbReference type="Proteomes" id="UP000247702"/>
    </source>
</evidence>
<dbReference type="GO" id="GO:0045145">
    <property type="term" value="F:single-stranded DNA 5'-3' DNA exonuclease activity"/>
    <property type="evidence" value="ECO:0007669"/>
    <property type="project" value="InterPro"/>
</dbReference>
<accession>A0A2Z6R9I8</accession>
<dbReference type="PANTHER" id="PTHR14464">
    <property type="entry name" value="EXONUCLEASE V"/>
    <property type="match status" value="1"/>
</dbReference>
<reference evidence="3" key="2">
    <citation type="submission" date="2019-10" db="EMBL/GenBank/DDBJ databases">
        <title>Conservation and host-specific expression of non-tandemly repeated heterogenous ribosome RNA gene in arbuscular mycorrhizal fungi.</title>
        <authorList>
            <person name="Maeda T."/>
            <person name="Kobayashi Y."/>
            <person name="Nakagawa T."/>
            <person name="Ezawa T."/>
            <person name="Yamaguchi K."/>
            <person name="Bino T."/>
            <person name="Nishimoto Y."/>
            <person name="Shigenobu S."/>
            <person name="Kawaguchi M."/>
        </authorList>
    </citation>
    <scope>NUCLEOTIDE SEQUENCE</scope>
    <source>
        <strain evidence="3">HR1</strain>
    </source>
</reference>
<dbReference type="EMBL" id="BLAL01000059">
    <property type="protein sequence ID" value="GES82262.1"/>
    <property type="molecule type" value="Genomic_DNA"/>
</dbReference>
<keyword evidence="3" id="KW-0378">Hydrolase</keyword>
<keyword evidence="3" id="KW-0540">Nuclease</keyword>
<evidence type="ECO:0000256" key="1">
    <source>
        <dbReference type="ARBA" id="ARBA00009797"/>
    </source>
</evidence>
<comment type="caution">
    <text evidence="2">The sequence shown here is derived from an EMBL/GenBank/DDBJ whole genome shotgun (WGS) entry which is preliminary data.</text>
</comment>
<name>A0A2Z6R9I8_9GLOM</name>
<sequence length="154" mass="18731">MLYKKLFDELAEGKFDDVMMFKTLDLNPILEFSKELTDFIKLNLKEIREFNLKSLMNIVIDRFRKVGKSYDILEVHYILQENRSNLNFKYTNYDENKLTKYLYNTTTYWKGNRNPEDVPIEEAWKCQICEFADDCDWRKKKIIELQRSKRSLNK</sequence>
<dbReference type="EMBL" id="BEXD01002647">
    <property type="protein sequence ID" value="GBB98975.1"/>
    <property type="molecule type" value="Genomic_DNA"/>
</dbReference>
<keyword evidence="3" id="KW-0269">Exonuclease</keyword>